<organism evidence="3 4">
    <name type="scientific">Micromonospora matsumotoense</name>
    <dbReference type="NCBI Taxonomy" id="121616"/>
    <lineage>
        <taxon>Bacteria</taxon>
        <taxon>Bacillati</taxon>
        <taxon>Actinomycetota</taxon>
        <taxon>Actinomycetes</taxon>
        <taxon>Micromonosporales</taxon>
        <taxon>Micromonosporaceae</taxon>
        <taxon>Micromonospora</taxon>
    </lineage>
</organism>
<dbReference type="InterPro" id="IPR014729">
    <property type="entry name" value="Rossmann-like_a/b/a_fold"/>
</dbReference>
<dbReference type="EMBL" id="FMCU01000010">
    <property type="protein sequence ID" value="SCF35148.1"/>
    <property type="molecule type" value="Genomic_DNA"/>
</dbReference>
<dbReference type="InterPro" id="IPR006016">
    <property type="entry name" value="UspA"/>
</dbReference>
<evidence type="ECO:0000256" key="1">
    <source>
        <dbReference type="ARBA" id="ARBA00008791"/>
    </source>
</evidence>
<evidence type="ECO:0000313" key="4">
    <source>
        <dbReference type="Proteomes" id="UP000198797"/>
    </source>
</evidence>
<sequence>MPLTSVVVGVDGSMGSDRALVWALEEGRRRDLPVRAINVWQPSGAPLEVERLAALHSVADLRAGLLRDVTSRVDAVVAREGAADVATTSHVIYGHPIRELTRAAGSYSLLVVGSRGRGSATGSLFGSVSQGCVQYATGTVIVVPRPEPRPEAGRVVVGVDGSPLSVRALRFADDEARRRHASLQVVHAWSPPYLGFAGGPGGLQQEAVDEIAVQAAETLQDSMRRGAVDPMRTDVEIRLVEGSPAPALLEAADDADLVVVGSRGYGGWKGLLMGSVSTQCVAGSPCPVAVIRSHADEDDK</sequence>
<dbReference type="OrthoDB" id="3207805at2"/>
<dbReference type="Pfam" id="PF00582">
    <property type="entry name" value="Usp"/>
    <property type="match status" value="2"/>
</dbReference>
<dbReference type="CDD" id="cd00293">
    <property type="entry name" value="USP-like"/>
    <property type="match status" value="1"/>
</dbReference>
<reference evidence="4" key="1">
    <citation type="submission" date="2016-06" db="EMBL/GenBank/DDBJ databases">
        <authorList>
            <person name="Varghese N."/>
            <person name="Submissions Spin"/>
        </authorList>
    </citation>
    <scope>NUCLEOTIDE SEQUENCE [LARGE SCALE GENOMIC DNA]</scope>
    <source>
        <strain evidence="4">DSM 44100</strain>
    </source>
</reference>
<dbReference type="RefSeq" id="WP_141723147.1">
    <property type="nucleotide sequence ID" value="NZ_FMCU01000010.1"/>
</dbReference>
<proteinExistence type="inferred from homology"/>
<evidence type="ECO:0000313" key="3">
    <source>
        <dbReference type="EMBL" id="SCF35148.1"/>
    </source>
</evidence>
<dbReference type="InterPro" id="IPR006015">
    <property type="entry name" value="Universal_stress_UspA"/>
</dbReference>
<name>A0A1C4ZQ92_9ACTN</name>
<protein>
    <submittedName>
        <fullName evidence="3">Nucleotide-binding universal stress protein, UspA family</fullName>
    </submittedName>
</protein>
<accession>A0A1C4ZQ92</accession>
<dbReference type="PANTHER" id="PTHR46553:SF3">
    <property type="entry name" value="ADENINE NUCLEOTIDE ALPHA HYDROLASES-LIKE SUPERFAMILY PROTEIN"/>
    <property type="match status" value="1"/>
</dbReference>
<dbReference type="AlphaFoldDB" id="A0A1C4ZQ92"/>
<dbReference type="PRINTS" id="PR01438">
    <property type="entry name" value="UNVRSLSTRESS"/>
</dbReference>
<evidence type="ECO:0000259" key="2">
    <source>
        <dbReference type="Pfam" id="PF00582"/>
    </source>
</evidence>
<dbReference type="CDD" id="cd23659">
    <property type="entry name" value="USP_At3g01520-like"/>
    <property type="match status" value="1"/>
</dbReference>
<dbReference type="PANTHER" id="PTHR46553">
    <property type="entry name" value="ADENINE NUCLEOTIDE ALPHA HYDROLASES-LIKE SUPERFAMILY PROTEIN"/>
    <property type="match status" value="1"/>
</dbReference>
<gene>
    <name evidence="3" type="ORF">GA0070216_110210</name>
</gene>
<keyword evidence="4" id="KW-1185">Reference proteome</keyword>
<feature type="domain" description="UspA" evidence="2">
    <location>
        <begin position="5"/>
        <end position="144"/>
    </location>
</feature>
<comment type="similarity">
    <text evidence="1">Belongs to the universal stress protein A family.</text>
</comment>
<dbReference type="Proteomes" id="UP000198797">
    <property type="component" value="Unassembled WGS sequence"/>
</dbReference>
<feature type="domain" description="UspA" evidence="2">
    <location>
        <begin position="154"/>
        <end position="292"/>
    </location>
</feature>
<dbReference type="SUPFAM" id="SSF52402">
    <property type="entry name" value="Adenine nucleotide alpha hydrolases-like"/>
    <property type="match status" value="2"/>
</dbReference>
<dbReference type="Gene3D" id="3.40.50.620">
    <property type="entry name" value="HUPs"/>
    <property type="match status" value="2"/>
</dbReference>